<evidence type="ECO:0000259" key="2">
    <source>
        <dbReference type="PROSITE" id="PS50943"/>
    </source>
</evidence>
<dbReference type="SMART" id="SM00530">
    <property type="entry name" value="HTH_XRE"/>
    <property type="match status" value="1"/>
</dbReference>
<feature type="compositionally biased region" description="Basic residues" evidence="1">
    <location>
        <begin position="90"/>
        <end position="107"/>
    </location>
</feature>
<proteinExistence type="predicted"/>
<dbReference type="EMBL" id="JBHSBV010000003">
    <property type="protein sequence ID" value="MFC4201027.1"/>
    <property type="molecule type" value="Genomic_DNA"/>
</dbReference>
<dbReference type="Pfam" id="PF01381">
    <property type="entry name" value="HTH_3"/>
    <property type="match status" value="1"/>
</dbReference>
<comment type="caution">
    <text evidence="3">The sequence shown here is derived from an EMBL/GenBank/DDBJ whole genome shotgun (WGS) entry which is preliminary data.</text>
</comment>
<gene>
    <name evidence="3" type="ORF">ACFOY1_08680</name>
</gene>
<dbReference type="RefSeq" id="WP_217963625.1">
    <property type="nucleotide sequence ID" value="NZ_JAHTBN010000002.1"/>
</dbReference>
<sequence length="107" mass="11672">MNLAELSAAFRRARIAANLTQQQVAESSGVARSRVSLFETGMLPEIGAVKMLSLFDAVGLELIARRPGHQRTLDDVLAESDAVDEAPPRQRVRARLPRHPKAAKSKS</sequence>
<dbReference type="InterPro" id="IPR001387">
    <property type="entry name" value="Cro/C1-type_HTH"/>
</dbReference>
<feature type="region of interest" description="Disordered" evidence="1">
    <location>
        <begin position="78"/>
        <end position="107"/>
    </location>
</feature>
<dbReference type="Proteomes" id="UP001595848">
    <property type="component" value="Unassembled WGS sequence"/>
</dbReference>
<dbReference type="PROSITE" id="PS50943">
    <property type="entry name" value="HTH_CROC1"/>
    <property type="match status" value="1"/>
</dbReference>
<reference evidence="4" key="1">
    <citation type="journal article" date="2019" name="Int. J. Syst. Evol. Microbiol.">
        <title>The Global Catalogue of Microorganisms (GCM) 10K type strain sequencing project: providing services to taxonomists for standard genome sequencing and annotation.</title>
        <authorList>
            <consortium name="The Broad Institute Genomics Platform"/>
            <consortium name="The Broad Institute Genome Sequencing Center for Infectious Disease"/>
            <person name="Wu L."/>
            <person name="Ma J."/>
        </authorList>
    </citation>
    <scope>NUCLEOTIDE SEQUENCE [LARGE SCALE GENOMIC DNA]</scope>
    <source>
        <strain evidence="4">LMG 24813</strain>
    </source>
</reference>
<evidence type="ECO:0000256" key="1">
    <source>
        <dbReference type="SAM" id="MobiDB-lite"/>
    </source>
</evidence>
<evidence type="ECO:0000313" key="4">
    <source>
        <dbReference type="Proteomes" id="UP001595848"/>
    </source>
</evidence>
<protein>
    <submittedName>
        <fullName evidence="3">Helix-turn-helix domain-containing protein</fullName>
    </submittedName>
</protein>
<feature type="domain" description="HTH cro/C1-type" evidence="2">
    <location>
        <begin position="10"/>
        <end position="41"/>
    </location>
</feature>
<keyword evidence="4" id="KW-1185">Reference proteome</keyword>
<organism evidence="3 4">
    <name type="scientific">Candidimonas humi</name>
    <dbReference type="NCBI Taxonomy" id="683355"/>
    <lineage>
        <taxon>Bacteria</taxon>
        <taxon>Pseudomonadati</taxon>
        <taxon>Pseudomonadota</taxon>
        <taxon>Betaproteobacteria</taxon>
        <taxon>Burkholderiales</taxon>
        <taxon>Alcaligenaceae</taxon>
        <taxon>Candidimonas</taxon>
    </lineage>
</organism>
<evidence type="ECO:0000313" key="3">
    <source>
        <dbReference type="EMBL" id="MFC4201027.1"/>
    </source>
</evidence>
<name>A0ABV8NZX9_9BURK</name>
<accession>A0ABV8NZX9</accession>